<feature type="non-terminal residue" evidence="1">
    <location>
        <position position="88"/>
    </location>
</feature>
<accession>A0A1A8V1B7</accession>
<sequence>MGSSRLLIWSALLGAILFFCYHPASGLLRYTATELLWLRWNLPAFDRRSRRIFSFDTSETIKFFWSTTCNNYRKSHRTIDPSVFACPS</sequence>
<proteinExistence type="predicted"/>
<reference evidence="1" key="1">
    <citation type="submission" date="2016-05" db="EMBL/GenBank/DDBJ databases">
        <authorList>
            <person name="Lavstsen T."/>
            <person name="Jespersen J.S."/>
        </authorList>
    </citation>
    <scope>NUCLEOTIDE SEQUENCE</scope>
    <source>
        <tissue evidence="1">Brain</tissue>
    </source>
</reference>
<gene>
    <name evidence="1" type="primary">Nfu_g_1_019760</name>
</gene>
<dbReference type="EMBL" id="HAEJ01014017">
    <property type="protein sequence ID" value="SBS54474.1"/>
    <property type="molecule type" value="Transcribed_RNA"/>
</dbReference>
<name>A0A1A8V1B7_NOTFU</name>
<organism evidence="1">
    <name type="scientific">Nothobranchius furzeri</name>
    <name type="common">Turquoise killifish</name>
    <dbReference type="NCBI Taxonomy" id="105023"/>
    <lineage>
        <taxon>Eukaryota</taxon>
        <taxon>Metazoa</taxon>
        <taxon>Chordata</taxon>
        <taxon>Craniata</taxon>
        <taxon>Vertebrata</taxon>
        <taxon>Euteleostomi</taxon>
        <taxon>Actinopterygii</taxon>
        <taxon>Neopterygii</taxon>
        <taxon>Teleostei</taxon>
        <taxon>Neoteleostei</taxon>
        <taxon>Acanthomorphata</taxon>
        <taxon>Ovalentaria</taxon>
        <taxon>Atherinomorphae</taxon>
        <taxon>Cyprinodontiformes</taxon>
        <taxon>Nothobranchiidae</taxon>
        <taxon>Nothobranchius</taxon>
    </lineage>
</organism>
<evidence type="ECO:0000313" key="1">
    <source>
        <dbReference type="EMBL" id="SBS54474.1"/>
    </source>
</evidence>
<dbReference type="AlphaFoldDB" id="A0A1A8V1B7"/>
<reference evidence="1" key="2">
    <citation type="submission" date="2016-06" db="EMBL/GenBank/DDBJ databases">
        <title>The genome of a short-lived fish provides insights into sex chromosome evolution and the genetic control of aging.</title>
        <authorList>
            <person name="Reichwald K."/>
            <person name="Felder M."/>
            <person name="Petzold A."/>
            <person name="Koch P."/>
            <person name="Groth M."/>
            <person name="Platzer M."/>
        </authorList>
    </citation>
    <scope>NUCLEOTIDE SEQUENCE</scope>
    <source>
        <tissue evidence="1">Brain</tissue>
    </source>
</reference>
<protein>
    <submittedName>
        <fullName evidence="1">Uncharacterized protein</fullName>
    </submittedName>
</protein>